<dbReference type="Gene3D" id="2.40.30.170">
    <property type="match status" value="1"/>
</dbReference>
<sequence>MNATETSSTQPSSPSKKRKPLLMLLLIASVVVAIAYGLYWFFVLSHQQETDDAYVAGNQIQISPQVSGSVTKVWFDNTDLVHKGDILVSLDKTDAIQALNKAETALASSVRQVRQLMINSHQYQANIALKRTAFAQAEADLQRREPLAQRQLIGREELQHAKDAADSARASLEVAIQQFNANQAMILDTPLDQQPLIQQSAAAVRDAWLALQRTDIRSPLDGYISRRSVQVGSQITPSSALMAVVPSQDLWIDANFKETQLSAVRIGQPAVITTDIYGDNITYHGHVVGLDMGTGSAFSLLPAQNASGNWIKVVQRLPVRISIDPHDLKKYPLRIGLSTQVTINISDTSGHVLANVMREHPAYESDALTLQLQQADHIIQQIITANAG</sequence>
<dbReference type="Proteomes" id="UP000786875">
    <property type="component" value="Unassembled WGS sequence"/>
</dbReference>
<keyword evidence="11" id="KW-1185">Reference proteome</keyword>
<evidence type="ECO:0000256" key="1">
    <source>
        <dbReference type="ARBA" id="ARBA00004196"/>
    </source>
</evidence>
<dbReference type="RefSeq" id="WP_214215790.1">
    <property type="nucleotide sequence ID" value="NZ_JABBFO010000017.1"/>
</dbReference>
<organism evidence="10 11">
    <name type="scientific">Rosenbergiella australiborealis</name>
    <dbReference type="NCBI Taxonomy" id="1544696"/>
    <lineage>
        <taxon>Bacteria</taxon>
        <taxon>Pseudomonadati</taxon>
        <taxon>Pseudomonadota</taxon>
        <taxon>Gammaproteobacteria</taxon>
        <taxon>Enterobacterales</taxon>
        <taxon>Erwiniaceae</taxon>
        <taxon>Rosenbergiella</taxon>
    </lineage>
</organism>
<keyword evidence="3" id="KW-1003">Cell membrane</keyword>
<dbReference type="PANTHER" id="PTHR30386">
    <property type="entry name" value="MEMBRANE FUSION SUBUNIT OF EMRAB-TOLC MULTIDRUG EFFLUX PUMP"/>
    <property type="match status" value="1"/>
</dbReference>
<dbReference type="SUPFAM" id="SSF111369">
    <property type="entry name" value="HlyD-like secretion proteins"/>
    <property type="match status" value="2"/>
</dbReference>
<accession>A0ABS5T7M6</accession>
<dbReference type="Pfam" id="PF25885">
    <property type="entry name" value="HH_EMRA"/>
    <property type="match status" value="1"/>
</dbReference>
<protein>
    <submittedName>
        <fullName evidence="10">Multidrug efflux MFS transporter periplasmic adaptor subunit EmrA</fullName>
    </submittedName>
</protein>
<feature type="transmembrane region" description="Helical" evidence="8">
    <location>
        <begin position="21"/>
        <end position="42"/>
    </location>
</feature>
<evidence type="ECO:0000259" key="9">
    <source>
        <dbReference type="Pfam" id="PF25885"/>
    </source>
</evidence>
<evidence type="ECO:0000256" key="2">
    <source>
        <dbReference type="ARBA" id="ARBA00022448"/>
    </source>
</evidence>
<dbReference type="NCBIfam" id="NF011715">
    <property type="entry name" value="PRK15136.1"/>
    <property type="match status" value="1"/>
</dbReference>
<dbReference type="Gene3D" id="2.40.50.100">
    <property type="match status" value="1"/>
</dbReference>
<evidence type="ECO:0000313" key="11">
    <source>
        <dbReference type="Proteomes" id="UP000786875"/>
    </source>
</evidence>
<feature type="domain" description="Multidrug export protein EmrA/FarA alpha-helical hairpin" evidence="9">
    <location>
        <begin position="93"/>
        <end position="214"/>
    </location>
</feature>
<dbReference type="InterPro" id="IPR058633">
    <property type="entry name" value="EmrA/FarA_HH"/>
</dbReference>
<evidence type="ECO:0000256" key="3">
    <source>
        <dbReference type="ARBA" id="ARBA00022475"/>
    </source>
</evidence>
<dbReference type="InterPro" id="IPR005694">
    <property type="entry name" value="MFP_proteobact"/>
</dbReference>
<keyword evidence="6 8" id="KW-1133">Transmembrane helix</keyword>
<evidence type="ECO:0000256" key="7">
    <source>
        <dbReference type="ARBA" id="ARBA00023136"/>
    </source>
</evidence>
<evidence type="ECO:0000256" key="4">
    <source>
        <dbReference type="ARBA" id="ARBA00022519"/>
    </source>
</evidence>
<evidence type="ECO:0000256" key="6">
    <source>
        <dbReference type="ARBA" id="ARBA00022989"/>
    </source>
</evidence>
<keyword evidence="7 8" id="KW-0472">Membrane</keyword>
<comment type="subcellular location">
    <subcellularLocation>
        <location evidence="1">Cell envelope</location>
    </subcellularLocation>
</comment>
<dbReference type="EMBL" id="JABBFO010000017">
    <property type="protein sequence ID" value="MBT0728366.1"/>
    <property type="molecule type" value="Genomic_DNA"/>
</dbReference>
<reference evidence="10 11" key="1">
    <citation type="submission" date="2020-04" db="EMBL/GenBank/DDBJ databases">
        <title>Genome sequencing of Rosenbergiella species.</title>
        <authorList>
            <person name="Alvarez-Perez S."/>
            <person name="Lievens B."/>
        </authorList>
    </citation>
    <scope>NUCLEOTIDE SEQUENCE [LARGE SCALE GENOMIC DNA]</scope>
    <source>
        <strain evidence="10 11">CdVSA20.1</strain>
    </source>
</reference>
<dbReference type="NCBIfam" id="TIGR00998">
    <property type="entry name" value="8a0101"/>
    <property type="match status" value="1"/>
</dbReference>
<evidence type="ECO:0000313" key="10">
    <source>
        <dbReference type="EMBL" id="MBT0728366.1"/>
    </source>
</evidence>
<comment type="caution">
    <text evidence="10">The sequence shown here is derived from an EMBL/GenBank/DDBJ whole genome shotgun (WGS) entry which is preliminary data.</text>
</comment>
<evidence type="ECO:0000256" key="8">
    <source>
        <dbReference type="SAM" id="Phobius"/>
    </source>
</evidence>
<proteinExistence type="predicted"/>
<dbReference type="InterPro" id="IPR050739">
    <property type="entry name" value="MFP"/>
</dbReference>
<gene>
    <name evidence="10" type="primary">emrA</name>
    <name evidence="10" type="ORF">HGT73_13515</name>
</gene>
<name>A0ABS5T7M6_9GAMM</name>
<evidence type="ECO:0000256" key="5">
    <source>
        <dbReference type="ARBA" id="ARBA00022692"/>
    </source>
</evidence>
<keyword evidence="5 8" id="KW-0812">Transmembrane</keyword>
<keyword evidence="4" id="KW-0997">Cell inner membrane</keyword>
<keyword evidence="2" id="KW-0813">Transport</keyword>
<dbReference type="PANTHER" id="PTHR30386:SF19">
    <property type="entry name" value="MULTIDRUG EXPORT PROTEIN EMRA-RELATED"/>
    <property type="match status" value="1"/>
</dbReference>